<comment type="caution">
    <text evidence="2">The sequence shown here is derived from an EMBL/GenBank/DDBJ whole genome shotgun (WGS) entry which is preliminary data.</text>
</comment>
<proteinExistence type="predicted"/>
<dbReference type="Pfam" id="PF26215">
    <property type="entry name" value="HTH_animal"/>
    <property type="match status" value="1"/>
</dbReference>
<organism evidence="2 4">
    <name type="scientific">Rotaria magnacalcarata</name>
    <dbReference type="NCBI Taxonomy" id="392030"/>
    <lineage>
        <taxon>Eukaryota</taxon>
        <taxon>Metazoa</taxon>
        <taxon>Spiralia</taxon>
        <taxon>Gnathifera</taxon>
        <taxon>Rotifera</taxon>
        <taxon>Eurotatoria</taxon>
        <taxon>Bdelloidea</taxon>
        <taxon>Philodinida</taxon>
        <taxon>Philodinidae</taxon>
        <taxon>Rotaria</taxon>
    </lineage>
</organism>
<reference evidence="2" key="1">
    <citation type="submission" date="2021-02" db="EMBL/GenBank/DDBJ databases">
        <authorList>
            <person name="Nowell W R."/>
        </authorList>
    </citation>
    <scope>NUCLEOTIDE SEQUENCE</scope>
</reference>
<dbReference type="InterPro" id="IPR058912">
    <property type="entry name" value="HTH_animal"/>
</dbReference>
<dbReference type="Proteomes" id="UP000663824">
    <property type="component" value="Unassembled WGS sequence"/>
</dbReference>
<evidence type="ECO:0000313" key="4">
    <source>
        <dbReference type="Proteomes" id="UP000663824"/>
    </source>
</evidence>
<dbReference type="PANTHER" id="PTHR21301">
    <property type="entry name" value="REVERSE TRANSCRIPTASE"/>
    <property type="match status" value="1"/>
</dbReference>
<protein>
    <recommendedName>
        <fullName evidence="1">Helix-turn-helix domain-containing protein</fullName>
    </recommendedName>
</protein>
<sequence>MATNQTAIEIEQQLKKMMNKDINIKINYEINTSVNFLDLTITNENGQLKTSIYHKPTTEPYILPFTSDHPRHIHRNIPYAALMRAARLCSNVNDFNSEQIRIDMSLLLNNYPPKLIKRQFHRFFTSNDAMSVWNNLDEALYRRLHQRRLQQPTRREKLLKNMLKDPIRS</sequence>
<accession>A0A816TQ99</accession>
<name>A0A816TQ99_9BILA</name>
<dbReference type="AlphaFoldDB" id="A0A816TQ99"/>
<evidence type="ECO:0000259" key="1">
    <source>
        <dbReference type="Pfam" id="PF26215"/>
    </source>
</evidence>
<evidence type="ECO:0000313" key="3">
    <source>
        <dbReference type="EMBL" id="CAF5223257.1"/>
    </source>
</evidence>
<gene>
    <name evidence="2" type="ORF">MBJ925_LOCUS22278</name>
    <name evidence="3" type="ORF">SMN809_LOCUS83234</name>
</gene>
<dbReference type="PANTHER" id="PTHR21301:SF10">
    <property type="entry name" value="REVERSE TRANSCRIPTASE DOMAIN-CONTAINING PROTEIN"/>
    <property type="match status" value="1"/>
</dbReference>
<feature type="domain" description="Helix-turn-helix" evidence="1">
    <location>
        <begin position="61"/>
        <end position="121"/>
    </location>
</feature>
<dbReference type="EMBL" id="CAJNRE010011381">
    <property type="protein sequence ID" value="CAF2101009.1"/>
    <property type="molecule type" value="Genomic_DNA"/>
</dbReference>
<dbReference type="Proteomes" id="UP000676336">
    <property type="component" value="Unassembled WGS sequence"/>
</dbReference>
<evidence type="ECO:0000313" key="2">
    <source>
        <dbReference type="EMBL" id="CAF2101009.1"/>
    </source>
</evidence>
<dbReference type="EMBL" id="CAJOBI010354700">
    <property type="protein sequence ID" value="CAF5223257.1"/>
    <property type="molecule type" value="Genomic_DNA"/>
</dbReference>
<feature type="non-terminal residue" evidence="2">
    <location>
        <position position="169"/>
    </location>
</feature>